<gene>
    <name evidence="3" type="primary">tc1a</name>
    <name evidence="3" type="ORF">TNCV_4394031</name>
</gene>
<keyword evidence="4" id="KW-1185">Reference proteome</keyword>
<accession>A0A8X7BEV8</accession>
<dbReference type="InterPro" id="IPR038717">
    <property type="entry name" value="Tc1-like_DDE_dom"/>
</dbReference>
<evidence type="ECO:0000313" key="3">
    <source>
        <dbReference type="EMBL" id="GFY28069.1"/>
    </source>
</evidence>
<dbReference type="Gene3D" id="3.30.420.10">
    <property type="entry name" value="Ribonuclease H-like superfamily/Ribonuclease H"/>
    <property type="match status" value="1"/>
</dbReference>
<dbReference type="EMBL" id="BMAU01021383">
    <property type="protein sequence ID" value="GFY28069.1"/>
    <property type="molecule type" value="Genomic_DNA"/>
</dbReference>
<dbReference type="PANTHER" id="PTHR23022:SF135">
    <property type="entry name" value="SI:DKEY-77F5.3"/>
    <property type="match status" value="1"/>
</dbReference>
<dbReference type="InterPro" id="IPR036397">
    <property type="entry name" value="RNaseH_sf"/>
</dbReference>
<name>A0A8X7BEV8_TRICX</name>
<dbReference type="AlphaFoldDB" id="A0A8X7BEV8"/>
<dbReference type="GO" id="GO:0003676">
    <property type="term" value="F:nucleic acid binding"/>
    <property type="evidence" value="ECO:0007669"/>
    <property type="project" value="InterPro"/>
</dbReference>
<protein>
    <submittedName>
        <fullName evidence="3">Transposable element Tc1 transposase</fullName>
    </submittedName>
</protein>
<evidence type="ECO:0000256" key="1">
    <source>
        <dbReference type="SAM" id="MobiDB-lite"/>
    </source>
</evidence>
<dbReference type="InterPro" id="IPR052338">
    <property type="entry name" value="Transposase_5"/>
</dbReference>
<dbReference type="Pfam" id="PF13358">
    <property type="entry name" value="DDE_3"/>
    <property type="match status" value="1"/>
</dbReference>
<evidence type="ECO:0000313" key="4">
    <source>
        <dbReference type="Proteomes" id="UP000887159"/>
    </source>
</evidence>
<sequence>MGVLQVSAGKNRALGQMTGTLPRLLDSVVGGGTPGSSFLCAYASNAAVPGYTRAFGDGPRNFEPWSSDVDDTWPLIGKRNRVKRLKFAKEHILKPQQFWNEVIFRDESKFNIFSSDGRRMVWRKPNTSHHPKHTTTVKHGGGSMMVWGCMTASGVGKLVFIDRIMHKMADLNILQNNLKESAVKLGLGSNFIFQQYNEPKHTAFVVKEWLLYHCRNILNTPPQSPDLNVIENLWSHLERAVQKHPITSKEQLKSVLKEEWLNIARETTRHLVKSMPRRLEAVISAKETTTSSSNSIPFTMTSSASQASKQNLTTRGEKRNPKTICNVTTAVKPKIEIKMAPDKPRKSSPVQDTLDENVIAYDMEEEVESPKDKHFLSEENWQKED</sequence>
<feature type="region of interest" description="Disordered" evidence="1">
    <location>
        <begin position="290"/>
        <end position="322"/>
    </location>
</feature>
<comment type="caution">
    <text evidence="3">The sequence shown here is derived from an EMBL/GenBank/DDBJ whole genome shotgun (WGS) entry which is preliminary data.</text>
</comment>
<feature type="compositionally biased region" description="Polar residues" evidence="1">
    <location>
        <begin position="290"/>
        <end position="314"/>
    </location>
</feature>
<feature type="region of interest" description="Disordered" evidence="1">
    <location>
        <begin position="364"/>
        <end position="385"/>
    </location>
</feature>
<feature type="compositionally biased region" description="Basic and acidic residues" evidence="1">
    <location>
        <begin position="368"/>
        <end position="385"/>
    </location>
</feature>
<reference evidence="3" key="1">
    <citation type="submission" date="2020-08" db="EMBL/GenBank/DDBJ databases">
        <title>Multicomponent nature underlies the extraordinary mechanical properties of spider dragline silk.</title>
        <authorList>
            <person name="Kono N."/>
            <person name="Nakamura H."/>
            <person name="Mori M."/>
            <person name="Yoshida Y."/>
            <person name="Ohtoshi R."/>
            <person name="Malay A.D."/>
            <person name="Moran D.A.P."/>
            <person name="Tomita M."/>
            <person name="Numata K."/>
            <person name="Arakawa K."/>
        </authorList>
    </citation>
    <scope>NUCLEOTIDE SEQUENCE</scope>
</reference>
<dbReference type="Proteomes" id="UP000887159">
    <property type="component" value="Unassembled WGS sequence"/>
</dbReference>
<proteinExistence type="predicted"/>
<evidence type="ECO:0000259" key="2">
    <source>
        <dbReference type="Pfam" id="PF13358"/>
    </source>
</evidence>
<feature type="domain" description="Tc1-like transposase DDE" evidence="2">
    <location>
        <begin position="102"/>
        <end position="253"/>
    </location>
</feature>
<organism evidence="3 4">
    <name type="scientific">Trichonephila clavipes</name>
    <name type="common">Golden silk orbweaver</name>
    <name type="synonym">Nephila clavipes</name>
    <dbReference type="NCBI Taxonomy" id="2585209"/>
    <lineage>
        <taxon>Eukaryota</taxon>
        <taxon>Metazoa</taxon>
        <taxon>Ecdysozoa</taxon>
        <taxon>Arthropoda</taxon>
        <taxon>Chelicerata</taxon>
        <taxon>Arachnida</taxon>
        <taxon>Araneae</taxon>
        <taxon>Araneomorphae</taxon>
        <taxon>Entelegynae</taxon>
        <taxon>Araneoidea</taxon>
        <taxon>Nephilidae</taxon>
        <taxon>Trichonephila</taxon>
    </lineage>
</organism>
<dbReference type="PANTHER" id="PTHR23022">
    <property type="entry name" value="TRANSPOSABLE ELEMENT-RELATED"/>
    <property type="match status" value="1"/>
</dbReference>